<dbReference type="Proteomes" id="UP000295169">
    <property type="component" value="Unassembled WGS sequence"/>
</dbReference>
<dbReference type="RefSeq" id="WP_131300486.1">
    <property type="nucleotide sequence ID" value="NZ_JBHLST010000039.1"/>
</dbReference>
<comment type="caution">
    <text evidence="1">The sequence shown here is derived from an EMBL/GenBank/DDBJ whole genome shotgun (WGS) entry which is preliminary data.</text>
</comment>
<gene>
    <name evidence="1" type="ORF">EV691_14610</name>
</gene>
<reference evidence="1 2" key="1">
    <citation type="submission" date="2019-03" db="EMBL/GenBank/DDBJ databases">
        <title>Genomic Encyclopedia of Type Strains, Phase IV (KMG-IV): sequencing the most valuable type-strain genomes for metagenomic binning, comparative biology and taxonomic classification.</title>
        <authorList>
            <person name="Goeker M."/>
        </authorList>
    </citation>
    <scope>NUCLEOTIDE SEQUENCE [LARGE SCALE GENOMIC DNA]</scope>
    <source>
        <strain evidence="1 2">DSM 2286</strain>
    </source>
</reference>
<evidence type="ECO:0000313" key="2">
    <source>
        <dbReference type="Proteomes" id="UP000295169"/>
    </source>
</evidence>
<dbReference type="AlphaFoldDB" id="A0A4R1NZ76"/>
<protein>
    <submittedName>
        <fullName evidence="1">Uncharacterized protein</fullName>
    </submittedName>
</protein>
<organism evidence="1 2">
    <name type="scientific">Azotobacter chroococcum</name>
    <dbReference type="NCBI Taxonomy" id="353"/>
    <lineage>
        <taxon>Bacteria</taxon>
        <taxon>Pseudomonadati</taxon>
        <taxon>Pseudomonadota</taxon>
        <taxon>Gammaproteobacteria</taxon>
        <taxon>Pseudomonadales</taxon>
        <taxon>Pseudomonadaceae</taxon>
        <taxon>Azotobacter</taxon>
    </lineage>
</organism>
<dbReference type="EMBL" id="SMMU01000046">
    <property type="protein sequence ID" value="TCL18584.1"/>
    <property type="molecule type" value="Genomic_DNA"/>
</dbReference>
<accession>A0A4R1NZ76</accession>
<name>A0A4R1NZ76_9GAMM</name>
<sequence>MPEHKHTPAPWLLEGRTVYALNADGFNRFCAQVQGAQTTPAELEANARLICAAPDLLQALEDCTALLSCYCKEEHEQCMRDARAAIARATGQA</sequence>
<evidence type="ECO:0000313" key="1">
    <source>
        <dbReference type="EMBL" id="TCL18584.1"/>
    </source>
</evidence>
<proteinExistence type="predicted"/>